<comment type="function">
    <text evidence="1 4">The glycine cleavage system catalyzes the degradation of glycine. The P protein binds the alpha-amino group of glycine through its pyridoxal phosphate cofactor; CO(2) is released and the remaining methylamine moiety is then transferred to the lipoamide cofactor of the H protein.</text>
</comment>
<dbReference type="InterPro" id="IPR015421">
    <property type="entry name" value="PyrdxlP-dep_Trfase_major"/>
</dbReference>
<dbReference type="InterPro" id="IPR015424">
    <property type="entry name" value="PyrdxlP-dep_Trfase"/>
</dbReference>
<dbReference type="Gene3D" id="3.40.640.10">
    <property type="entry name" value="Type I PLP-dependent aspartate aminotransferase-like (Major domain)"/>
    <property type="match status" value="1"/>
</dbReference>
<comment type="subunit">
    <text evidence="4">The glycine cleavage system is composed of four proteins: P, T, L and H. In this organism, the P 'protein' is a heterodimer of two subunits.</text>
</comment>
<dbReference type="EC" id="1.4.4.2" evidence="4"/>
<protein>
    <recommendedName>
        <fullName evidence="4">Probable glycine dehydrogenase (decarboxylating) subunit 1</fullName>
        <ecNumber evidence="4">1.4.4.2</ecNumber>
    </recommendedName>
    <alternativeName>
        <fullName evidence="4">Glycine cleavage system P-protein subunit 1</fullName>
    </alternativeName>
    <alternativeName>
        <fullName evidence="4">Glycine decarboxylase subunit 1</fullName>
    </alternativeName>
    <alternativeName>
        <fullName evidence="4">Glycine dehydrogenase (aminomethyl-transferring) subunit 1</fullName>
    </alternativeName>
</protein>
<evidence type="ECO:0000259" key="5">
    <source>
        <dbReference type="Pfam" id="PF02347"/>
    </source>
</evidence>
<dbReference type="GO" id="GO:0004375">
    <property type="term" value="F:glycine dehydrogenase (decarboxylating) activity"/>
    <property type="evidence" value="ECO:0007669"/>
    <property type="project" value="UniProtKB-EC"/>
</dbReference>
<dbReference type="EMBL" id="AP011638">
    <property type="protein sequence ID" value="BAL52727.1"/>
    <property type="molecule type" value="Genomic_DNA"/>
</dbReference>
<dbReference type="InterPro" id="IPR049315">
    <property type="entry name" value="GDC-P_N"/>
</dbReference>
<reference evidence="6" key="2">
    <citation type="journal article" date="2012" name="PLoS ONE">
        <title>A Deeply Branching Thermophilic Bacterium with an Ancient Acetyl-CoA Pathway Dominates a Subsurface Ecosystem.</title>
        <authorList>
            <person name="Takami H."/>
            <person name="Noguchi H."/>
            <person name="Takaki Y."/>
            <person name="Uchiyama I."/>
            <person name="Toyoda A."/>
            <person name="Nishi S."/>
            <person name="Chee G.-J."/>
            <person name="Arai W."/>
            <person name="Nunoura T."/>
            <person name="Itoh T."/>
            <person name="Hattori M."/>
            <person name="Takai K."/>
        </authorList>
    </citation>
    <scope>NUCLEOTIDE SEQUENCE</scope>
</reference>
<sequence length="451" mass="49947">MTYIPNTPREQAEMLAAIGVGSLEELFQDVPPRYRFPKLNLPPARSEMEIAAEVKEIASANENVQNDLISFLGAGAYNHYIPSAVDHILRRGEFYTAYTPYQPEISQGTLQAIFEYQSLMCALTGMEVANASHYDGATAVAEAVNMAFAVFRGKRRRIVIAPSVHPQYRAVVRTYVQGMGLELVGDEAEANPLIVPEALQPLIDANTALVIVQYPDFFGRLYDYTTLIEAAHAQGALVCVAANPTALALFKTPGEMGADMVVGEAQPLGIPLSFGGPYLGYFTTRKQYVHKMAGRLVGETVDARGQRAYVLTLTAREQHIKRERATSNICTNQGLMALAATVYLSLLGKEGMRQVAGLCYHKAHYLAERLSQLPGFKRTYTEPFFHEFAIQLPRPFEEVHAHLLEHGILGGYHLGEDYPALRDHLLIAVTEMNTKDEIDYLIEVLQEASHD</sequence>
<comment type="catalytic activity">
    <reaction evidence="3 4">
        <text>N(6)-[(R)-lipoyl]-L-lysyl-[glycine-cleavage complex H protein] + glycine + H(+) = N(6)-[(R)-S(8)-aminomethyldihydrolipoyl]-L-lysyl-[glycine-cleavage complex H protein] + CO2</text>
        <dbReference type="Rhea" id="RHEA:24304"/>
        <dbReference type="Rhea" id="RHEA-COMP:10494"/>
        <dbReference type="Rhea" id="RHEA-COMP:10495"/>
        <dbReference type="ChEBI" id="CHEBI:15378"/>
        <dbReference type="ChEBI" id="CHEBI:16526"/>
        <dbReference type="ChEBI" id="CHEBI:57305"/>
        <dbReference type="ChEBI" id="CHEBI:83099"/>
        <dbReference type="ChEBI" id="CHEBI:83143"/>
        <dbReference type="EC" id="1.4.4.2"/>
    </reaction>
</comment>
<dbReference type="PIRSF" id="PIRSF006815">
    <property type="entry name" value="GcvPA"/>
    <property type="match status" value="1"/>
</dbReference>
<feature type="domain" description="Glycine cleavage system P-protein N-terminal" evidence="5">
    <location>
        <begin position="2"/>
        <end position="445"/>
    </location>
</feature>
<dbReference type="GO" id="GO:0019464">
    <property type="term" value="P:glycine decarboxylation via glycine cleavage system"/>
    <property type="evidence" value="ECO:0007669"/>
    <property type="project" value="UniProtKB-UniRule"/>
</dbReference>
<dbReference type="CDD" id="cd00613">
    <property type="entry name" value="GDC-P"/>
    <property type="match status" value="1"/>
</dbReference>
<gene>
    <name evidence="4" type="primary">gcvPA</name>
    <name evidence="6" type="ORF">HGMM_F03B08C05</name>
</gene>
<name>H5S991_9CHLR</name>
<evidence type="ECO:0000256" key="2">
    <source>
        <dbReference type="ARBA" id="ARBA00023002"/>
    </source>
</evidence>
<dbReference type="InterPro" id="IPR020581">
    <property type="entry name" value="GDC_P"/>
</dbReference>
<dbReference type="AlphaFoldDB" id="H5S991"/>
<dbReference type="PANTHER" id="PTHR42806:SF1">
    <property type="entry name" value="GLYCINE DEHYDROGENASE (DECARBOXYLATING)"/>
    <property type="match status" value="1"/>
</dbReference>
<dbReference type="Gene3D" id="3.90.1150.10">
    <property type="entry name" value="Aspartate Aminotransferase, domain 1"/>
    <property type="match status" value="1"/>
</dbReference>
<evidence type="ECO:0000256" key="3">
    <source>
        <dbReference type="ARBA" id="ARBA00049026"/>
    </source>
</evidence>
<dbReference type="SUPFAM" id="SSF53383">
    <property type="entry name" value="PLP-dependent transferases"/>
    <property type="match status" value="1"/>
</dbReference>
<keyword evidence="2 4" id="KW-0560">Oxidoreductase</keyword>
<organism evidence="6">
    <name type="scientific">uncultured Chloroflexota bacterium</name>
    <dbReference type="NCBI Taxonomy" id="166587"/>
    <lineage>
        <taxon>Bacteria</taxon>
        <taxon>Bacillati</taxon>
        <taxon>Chloroflexota</taxon>
        <taxon>environmental samples</taxon>
    </lineage>
</organism>
<proteinExistence type="inferred from homology"/>
<dbReference type="HAMAP" id="MF_00712">
    <property type="entry name" value="GcvPA"/>
    <property type="match status" value="1"/>
</dbReference>
<accession>H5S991</accession>
<evidence type="ECO:0000313" key="6">
    <source>
        <dbReference type="EMBL" id="BAL52727.1"/>
    </source>
</evidence>
<dbReference type="NCBIfam" id="NF001696">
    <property type="entry name" value="PRK00451.1"/>
    <property type="match status" value="1"/>
</dbReference>
<dbReference type="InterPro" id="IPR015422">
    <property type="entry name" value="PyrdxlP-dep_Trfase_small"/>
</dbReference>
<dbReference type="GO" id="GO:0009116">
    <property type="term" value="P:nucleoside metabolic process"/>
    <property type="evidence" value="ECO:0007669"/>
    <property type="project" value="InterPro"/>
</dbReference>
<reference evidence="6" key="1">
    <citation type="journal article" date="2005" name="Environ. Microbiol.">
        <title>Genetic and functional properties of uncultivated thermophilic crenarchaeotes from a subsurface gold mine as revealed by analysis of genome fragments.</title>
        <authorList>
            <person name="Nunoura T."/>
            <person name="Hirayama H."/>
            <person name="Takami H."/>
            <person name="Oida H."/>
            <person name="Nishi S."/>
            <person name="Shimamura S."/>
            <person name="Suzuki Y."/>
            <person name="Inagaki F."/>
            <person name="Takai K."/>
            <person name="Nealson K.H."/>
            <person name="Horikoshi K."/>
        </authorList>
    </citation>
    <scope>NUCLEOTIDE SEQUENCE</scope>
</reference>
<evidence type="ECO:0000256" key="4">
    <source>
        <dbReference type="HAMAP-Rule" id="MF_00712"/>
    </source>
</evidence>
<evidence type="ECO:0000256" key="1">
    <source>
        <dbReference type="ARBA" id="ARBA00003788"/>
    </source>
</evidence>
<comment type="similarity">
    <text evidence="4">Belongs to the GcvP family. N-terminal subunit subfamily.</text>
</comment>
<dbReference type="Pfam" id="PF02347">
    <property type="entry name" value="GDC-P"/>
    <property type="match status" value="1"/>
</dbReference>
<dbReference type="PANTHER" id="PTHR42806">
    <property type="entry name" value="GLYCINE CLEAVAGE SYSTEM P-PROTEIN"/>
    <property type="match status" value="1"/>
</dbReference>
<dbReference type="InterPro" id="IPR023010">
    <property type="entry name" value="GcvPA"/>
</dbReference>